<evidence type="ECO:0000313" key="12">
    <source>
        <dbReference type="EMBL" id="EFW30773.1"/>
    </source>
</evidence>
<evidence type="ECO:0000256" key="2">
    <source>
        <dbReference type="ARBA" id="ARBA00011738"/>
    </source>
</evidence>
<proteinExistence type="inferred from homology"/>
<dbReference type="SUPFAM" id="SSF52954">
    <property type="entry name" value="Class II aaRS ABD-related"/>
    <property type="match status" value="1"/>
</dbReference>
<dbReference type="CDD" id="cd04334">
    <property type="entry name" value="ProRS-INS"/>
    <property type="match status" value="1"/>
</dbReference>
<comment type="function">
    <text evidence="10">Catalyzes the attachment of proline to tRNA(Pro) in a two-step reaction: proline is first activated by ATP to form Pro-AMP and then transferred to the acceptor end of tRNA(Pro). As ProRS can inadvertently accommodate and process non-cognate amino acids such as alanine and cysteine, to avoid such errors it has two additional distinct editing activities against alanine. One activity is designated as 'pretransfer' editing and involves the tRNA(Pro)-independent hydrolysis of activated Ala-AMP. The other activity is designated 'posttransfer' editing and involves deacylation of mischarged Ala-tRNA(Pro). The misacylated Cys-tRNA(Pro) is not edited by ProRS.</text>
</comment>
<evidence type="ECO:0000256" key="3">
    <source>
        <dbReference type="ARBA" id="ARBA00022490"/>
    </source>
</evidence>
<name>E7N0A9_9FIRM</name>
<comment type="subcellular location">
    <subcellularLocation>
        <location evidence="1 10">Cytoplasm</location>
    </subcellularLocation>
</comment>
<keyword evidence="7 10" id="KW-0648">Protein biosynthesis</keyword>
<keyword evidence="4 10" id="KW-0436">Ligase</keyword>
<dbReference type="GO" id="GO:0004827">
    <property type="term" value="F:proline-tRNA ligase activity"/>
    <property type="evidence" value="ECO:0007669"/>
    <property type="project" value="UniProtKB-UniRule"/>
</dbReference>
<evidence type="ECO:0000256" key="1">
    <source>
        <dbReference type="ARBA" id="ARBA00004496"/>
    </source>
</evidence>
<dbReference type="CDD" id="cd00861">
    <property type="entry name" value="ProRS_anticodon_short"/>
    <property type="match status" value="1"/>
</dbReference>
<dbReference type="AlphaFoldDB" id="E7N0A9"/>
<comment type="domain">
    <text evidence="10">Consists of three domains: the N-terminal catalytic domain, the editing domain and the C-terminal anticodon-binding domain.</text>
</comment>
<accession>E7N0A9</accession>
<dbReference type="PIRSF" id="PIRSF001535">
    <property type="entry name" value="ProRS_1"/>
    <property type="match status" value="1"/>
</dbReference>
<keyword evidence="6 10" id="KW-0067">ATP-binding</keyword>
<evidence type="ECO:0000256" key="10">
    <source>
        <dbReference type="HAMAP-Rule" id="MF_01569"/>
    </source>
</evidence>
<dbReference type="STRING" id="749551.HMPREF9555_00402"/>
<dbReference type="GO" id="GO:0140096">
    <property type="term" value="F:catalytic activity, acting on a protein"/>
    <property type="evidence" value="ECO:0007669"/>
    <property type="project" value="UniProtKB-ARBA"/>
</dbReference>
<dbReference type="FunFam" id="3.30.930.10:FF:000042">
    <property type="entry name" value="probable proline--tRNA ligase, mitochondrial"/>
    <property type="match status" value="1"/>
</dbReference>
<evidence type="ECO:0000256" key="9">
    <source>
        <dbReference type="ARBA" id="ARBA00047671"/>
    </source>
</evidence>
<dbReference type="InterPro" id="IPR006195">
    <property type="entry name" value="aa-tRNA-synth_II"/>
</dbReference>
<dbReference type="EMBL" id="AECV01000001">
    <property type="protein sequence ID" value="EFW30773.1"/>
    <property type="molecule type" value="Genomic_DNA"/>
</dbReference>
<dbReference type="PANTHER" id="PTHR42753:SF2">
    <property type="entry name" value="PROLINE--TRNA LIGASE"/>
    <property type="match status" value="1"/>
</dbReference>
<dbReference type="SUPFAM" id="SSF55826">
    <property type="entry name" value="YbaK/ProRS associated domain"/>
    <property type="match status" value="1"/>
</dbReference>
<organism evidence="12 13">
    <name type="scientific">Selenomonas artemidis F0399</name>
    <dbReference type="NCBI Taxonomy" id="749551"/>
    <lineage>
        <taxon>Bacteria</taxon>
        <taxon>Bacillati</taxon>
        <taxon>Bacillota</taxon>
        <taxon>Negativicutes</taxon>
        <taxon>Selenomonadales</taxon>
        <taxon>Selenomonadaceae</taxon>
        <taxon>Selenomonas</taxon>
    </lineage>
</organism>
<protein>
    <recommendedName>
        <fullName evidence="10">Proline--tRNA ligase</fullName>
        <ecNumber evidence="10">6.1.1.15</ecNumber>
    </recommendedName>
    <alternativeName>
        <fullName evidence="10">Prolyl-tRNA synthetase</fullName>
        <shortName evidence="10">ProRS</shortName>
    </alternativeName>
</protein>
<dbReference type="HOGENOM" id="CLU_016739_0_0_9"/>
<dbReference type="InterPro" id="IPR044140">
    <property type="entry name" value="ProRS_anticodon_short"/>
</dbReference>
<dbReference type="HAMAP" id="MF_01569">
    <property type="entry name" value="Pro_tRNA_synth_type1"/>
    <property type="match status" value="1"/>
</dbReference>
<evidence type="ECO:0000256" key="5">
    <source>
        <dbReference type="ARBA" id="ARBA00022741"/>
    </source>
</evidence>
<sequence>MRATNLYAPTLRNTPAEAEIASHRLLYRAGLIRKSAGGMYTYLPLAWRTLRKIEQIIREEMDAAGGQEIMMPILQPAELWEESGRWGAYGAEMMRIQDRHERAFCLGPTHEEMITALVRDELRSYKQLPVMLYQIQDKFRDERRPRFGVMRSREFIMQDLYSFDKDVEGMHESYRKMYEAYTNVFTRCGLNFRAVEADCGAIGGGRSEEFTVLAPEGESRIACCDACSYAASDEKAQLRPLDAPDEAELPLEKVSTPHTSTIALLAEFLKIPVEKTIKAVAYQTEEDVLVLAFLRGDHEVNEVKLANAVPGARELRMADEAAIRAAGGCPGFMSPIGIKEGTHIVVDETAMRMKNAVSGANEQDYHYTNVNPVRDFAHVTVADIRLVAEGDLCPACGEGHLHISRGIEAGQIFALGTKYSEAMQANFLDVDGKLKPLQMGCYGIGVGRTMAAAIEQNHDEHGIIWPRAIAPYEVVVVAVNAKVEEQLAYAEEIYEELRAAGIDVLLDDRRERAGVKFNDCDLIGYPVRIAIGPKTIENGSIEVKLRRTGELVNFARDTYLKGVRDMLAAL</sequence>
<dbReference type="SUPFAM" id="SSF55681">
    <property type="entry name" value="Class II aaRS and biotin synthetases"/>
    <property type="match status" value="1"/>
</dbReference>
<dbReference type="Pfam" id="PF00587">
    <property type="entry name" value="tRNA-synt_2b"/>
    <property type="match status" value="1"/>
</dbReference>
<feature type="domain" description="Aminoacyl-transfer RNA synthetases class-II family profile" evidence="11">
    <location>
        <begin position="38"/>
        <end position="466"/>
    </location>
</feature>
<evidence type="ECO:0000256" key="8">
    <source>
        <dbReference type="ARBA" id="ARBA00023146"/>
    </source>
</evidence>
<dbReference type="Pfam" id="PF03129">
    <property type="entry name" value="HGTP_anticodon"/>
    <property type="match status" value="1"/>
</dbReference>
<comment type="subunit">
    <text evidence="2 10">Homodimer.</text>
</comment>
<dbReference type="Gene3D" id="3.40.50.800">
    <property type="entry name" value="Anticodon-binding domain"/>
    <property type="match status" value="1"/>
</dbReference>
<dbReference type="NCBIfam" id="TIGR00409">
    <property type="entry name" value="proS_fam_II"/>
    <property type="match status" value="1"/>
</dbReference>
<dbReference type="GO" id="GO:0002161">
    <property type="term" value="F:aminoacyl-tRNA deacylase activity"/>
    <property type="evidence" value="ECO:0007669"/>
    <property type="project" value="InterPro"/>
</dbReference>
<dbReference type="GO" id="GO:0005829">
    <property type="term" value="C:cytosol"/>
    <property type="evidence" value="ECO:0007669"/>
    <property type="project" value="TreeGrafter"/>
</dbReference>
<keyword evidence="3 10" id="KW-0963">Cytoplasm</keyword>
<dbReference type="PROSITE" id="PS50862">
    <property type="entry name" value="AA_TRNA_LIGASE_II"/>
    <property type="match status" value="1"/>
</dbReference>
<reference evidence="12 13" key="1">
    <citation type="submission" date="2010-08" db="EMBL/GenBank/DDBJ databases">
        <authorList>
            <person name="Weinstock G."/>
            <person name="Sodergren E."/>
            <person name="Clifton S."/>
            <person name="Fulton L."/>
            <person name="Fulton B."/>
            <person name="Courtney L."/>
            <person name="Fronick C."/>
            <person name="Harrison M."/>
            <person name="Strong C."/>
            <person name="Farmer C."/>
            <person name="Delahaunty K."/>
            <person name="Markovic C."/>
            <person name="Hall O."/>
            <person name="Minx P."/>
            <person name="Tomlinson C."/>
            <person name="Mitreva M."/>
            <person name="Hou S."/>
            <person name="Chen J."/>
            <person name="Wollam A."/>
            <person name="Pepin K.H."/>
            <person name="Johnson M."/>
            <person name="Bhonagiri V."/>
            <person name="Zhang X."/>
            <person name="Suruliraj S."/>
            <person name="Warren W."/>
            <person name="Chinwalla A."/>
            <person name="Mardis E.R."/>
            <person name="Wilson R.K."/>
        </authorList>
    </citation>
    <scope>NUCLEOTIDE SEQUENCE [LARGE SCALE GENOMIC DNA]</scope>
    <source>
        <strain evidence="12 13">F0399</strain>
    </source>
</reference>
<dbReference type="Gene3D" id="3.30.930.10">
    <property type="entry name" value="Bira Bifunctional Protein, Domain 2"/>
    <property type="match status" value="2"/>
</dbReference>
<dbReference type="GO" id="GO:0016740">
    <property type="term" value="F:transferase activity"/>
    <property type="evidence" value="ECO:0007669"/>
    <property type="project" value="UniProtKB-ARBA"/>
</dbReference>
<dbReference type="PRINTS" id="PR01046">
    <property type="entry name" value="TRNASYNTHPRO"/>
</dbReference>
<dbReference type="GO" id="GO:0005524">
    <property type="term" value="F:ATP binding"/>
    <property type="evidence" value="ECO:0007669"/>
    <property type="project" value="UniProtKB-UniRule"/>
</dbReference>
<dbReference type="PANTHER" id="PTHR42753">
    <property type="entry name" value="MITOCHONDRIAL RIBOSOME PROTEIN L39/PROLYL-TRNA LIGASE FAMILY MEMBER"/>
    <property type="match status" value="1"/>
</dbReference>
<gene>
    <name evidence="10 12" type="primary">proS</name>
    <name evidence="12" type="ORF">HMPREF9555_00402</name>
</gene>
<dbReference type="GO" id="GO:0006433">
    <property type="term" value="P:prolyl-tRNA aminoacylation"/>
    <property type="evidence" value="ECO:0007669"/>
    <property type="project" value="UniProtKB-UniRule"/>
</dbReference>
<dbReference type="EC" id="6.1.1.15" evidence="10"/>
<keyword evidence="5 10" id="KW-0547">Nucleotide-binding</keyword>
<dbReference type="InterPro" id="IPR036754">
    <property type="entry name" value="YbaK/aa-tRNA-synt-asso_dom_sf"/>
</dbReference>
<dbReference type="Proteomes" id="UP000004633">
    <property type="component" value="Unassembled WGS sequence"/>
</dbReference>
<evidence type="ECO:0000256" key="6">
    <source>
        <dbReference type="ARBA" id="ARBA00022840"/>
    </source>
</evidence>
<evidence type="ECO:0000259" key="11">
    <source>
        <dbReference type="PROSITE" id="PS50862"/>
    </source>
</evidence>
<dbReference type="Pfam" id="PF04073">
    <property type="entry name" value="tRNA_edit"/>
    <property type="match status" value="1"/>
</dbReference>
<dbReference type="InterPro" id="IPR004154">
    <property type="entry name" value="Anticodon-bd"/>
</dbReference>
<comment type="caution">
    <text evidence="12">The sequence shown here is derived from an EMBL/GenBank/DDBJ whole genome shotgun (WGS) entry which is preliminary data.</text>
</comment>
<evidence type="ECO:0000256" key="4">
    <source>
        <dbReference type="ARBA" id="ARBA00022598"/>
    </source>
</evidence>
<dbReference type="InterPro" id="IPR045864">
    <property type="entry name" value="aa-tRNA-synth_II/BPL/LPL"/>
</dbReference>
<evidence type="ECO:0000313" key="13">
    <source>
        <dbReference type="Proteomes" id="UP000004633"/>
    </source>
</evidence>
<dbReference type="InterPro" id="IPR007214">
    <property type="entry name" value="YbaK/aa-tRNA-synth-assoc-dom"/>
</dbReference>
<keyword evidence="8 10" id="KW-0030">Aminoacyl-tRNA synthetase</keyword>
<dbReference type="RefSeq" id="WP_009349080.1">
    <property type="nucleotide sequence ID" value="NZ_GL638127.1"/>
</dbReference>
<comment type="similarity">
    <text evidence="10">Belongs to the class-II aminoacyl-tRNA synthetase family. ProS type 1 subfamily.</text>
</comment>
<comment type="catalytic activity">
    <reaction evidence="9 10">
        <text>tRNA(Pro) + L-proline + ATP = L-prolyl-tRNA(Pro) + AMP + diphosphate</text>
        <dbReference type="Rhea" id="RHEA:14305"/>
        <dbReference type="Rhea" id="RHEA-COMP:9700"/>
        <dbReference type="Rhea" id="RHEA-COMP:9702"/>
        <dbReference type="ChEBI" id="CHEBI:30616"/>
        <dbReference type="ChEBI" id="CHEBI:33019"/>
        <dbReference type="ChEBI" id="CHEBI:60039"/>
        <dbReference type="ChEBI" id="CHEBI:78442"/>
        <dbReference type="ChEBI" id="CHEBI:78532"/>
        <dbReference type="ChEBI" id="CHEBI:456215"/>
        <dbReference type="EC" id="6.1.1.15"/>
    </reaction>
</comment>
<dbReference type="InterPro" id="IPR036621">
    <property type="entry name" value="Anticodon-bd_dom_sf"/>
</dbReference>
<dbReference type="CDD" id="cd00779">
    <property type="entry name" value="ProRS_core_prok"/>
    <property type="match status" value="1"/>
</dbReference>
<dbReference type="InterPro" id="IPR002316">
    <property type="entry name" value="Pro-tRNA-ligase_IIa"/>
</dbReference>
<dbReference type="InterPro" id="IPR050062">
    <property type="entry name" value="Pro-tRNA_synthetase"/>
</dbReference>
<dbReference type="NCBIfam" id="NF006625">
    <property type="entry name" value="PRK09194.1"/>
    <property type="match status" value="1"/>
</dbReference>
<dbReference type="FunFam" id="3.40.50.800:FF:000011">
    <property type="entry name" value="Proline--tRNA ligase"/>
    <property type="match status" value="1"/>
</dbReference>
<keyword evidence="13" id="KW-1185">Reference proteome</keyword>
<dbReference type="InterPro" id="IPR004500">
    <property type="entry name" value="Pro-tRNA-synth_IIa_bac-type"/>
</dbReference>
<dbReference type="InterPro" id="IPR002314">
    <property type="entry name" value="aa-tRNA-synt_IIb"/>
</dbReference>
<evidence type="ECO:0000256" key="7">
    <source>
        <dbReference type="ARBA" id="ARBA00022917"/>
    </source>
</evidence>
<dbReference type="InterPro" id="IPR033730">
    <property type="entry name" value="ProRS_core_prok"/>
</dbReference>
<dbReference type="InterPro" id="IPR023717">
    <property type="entry name" value="Pro-tRNA-Synthase_IIa_type1"/>
</dbReference>